<dbReference type="NCBIfam" id="NF033517">
    <property type="entry name" value="transpos_IS66"/>
    <property type="match status" value="1"/>
</dbReference>
<dbReference type="Pfam" id="PF03050">
    <property type="entry name" value="DDE_Tnp_IS66"/>
    <property type="match status" value="1"/>
</dbReference>
<organism evidence="4 5">
    <name type="scientific">Vibrio thalassae</name>
    <dbReference type="NCBI Taxonomy" id="1243014"/>
    <lineage>
        <taxon>Bacteria</taxon>
        <taxon>Pseudomonadati</taxon>
        <taxon>Pseudomonadota</taxon>
        <taxon>Gammaproteobacteria</taxon>
        <taxon>Vibrionales</taxon>
        <taxon>Vibrionaceae</taxon>
        <taxon>Vibrio</taxon>
    </lineage>
</organism>
<name>A0A240ERH6_9VIBR</name>
<dbReference type="EMBL" id="OANU01000177">
    <property type="protein sequence ID" value="SNX50900.1"/>
    <property type="molecule type" value="Genomic_DNA"/>
</dbReference>
<gene>
    <name evidence="4" type="ORF">VTH8203_04575</name>
</gene>
<evidence type="ECO:0000313" key="5">
    <source>
        <dbReference type="Proteomes" id="UP000219336"/>
    </source>
</evidence>
<feature type="domain" description="Transposase IS66 central" evidence="1">
    <location>
        <begin position="141"/>
        <end position="329"/>
    </location>
</feature>
<dbReference type="OrthoDB" id="9800877at2"/>
<proteinExistence type="predicted"/>
<sequence>MWEQFRRAQAMHYLPQSEKFPAQGCLFNEAEQLNDAPVDNDDPETETITYTRKRGRKPINPNLPREVIEHDLADSEKVCNCYQSPMHAIGVETSEQIEIIPKQVKVLRHERKKYACRHCKQQGTGSKVVTAKMPKQPLPGSIATAGTLATIAVSKYADGLPLYRIEKELSRVGLDIQRTTLANWMIKTAELLFPIYQALHQILLKEPVMHGDETTLQVLKEPCKKAESKSYLWAYASPEQSLTPVTLFEYQPGRAHHYPKRFLDKYAGSIMTDGYSAWRMLDNVQHLGCWAHARRKFKDALDLSPKKVGQAKQALSYIQKLYAIEKKAKNLSPDE</sequence>
<dbReference type="AlphaFoldDB" id="A0A240ERH6"/>
<dbReference type="InterPro" id="IPR004291">
    <property type="entry name" value="Transposase_IS66_central"/>
</dbReference>
<evidence type="ECO:0000259" key="2">
    <source>
        <dbReference type="Pfam" id="PF13005"/>
    </source>
</evidence>
<dbReference type="PANTHER" id="PTHR33678:SF1">
    <property type="entry name" value="BLL1576 PROTEIN"/>
    <property type="match status" value="1"/>
</dbReference>
<dbReference type="Proteomes" id="UP000219336">
    <property type="component" value="Unassembled WGS sequence"/>
</dbReference>
<evidence type="ECO:0000259" key="3">
    <source>
        <dbReference type="Pfam" id="PF13007"/>
    </source>
</evidence>
<dbReference type="Pfam" id="PF13005">
    <property type="entry name" value="zf-IS66"/>
    <property type="match status" value="1"/>
</dbReference>
<feature type="domain" description="Transposase IS66 zinc-finger binding" evidence="2">
    <location>
        <begin position="76"/>
        <end position="119"/>
    </location>
</feature>
<evidence type="ECO:0000259" key="1">
    <source>
        <dbReference type="Pfam" id="PF03050"/>
    </source>
</evidence>
<reference evidence="5" key="1">
    <citation type="submission" date="2016-06" db="EMBL/GenBank/DDBJ databases">
        <authorList>
            <person name="Rodrigo-Torres L."/>
            <person name="Arahal R.D."/>
            <person name="Lucena T."/>
        </authorList>
    </citation>
    <scope>NUCLEOTIDE SEQUENCE [LARGE SCALE GENOMIC DNA]</scope>
    <source>
        <strain evidence="5">CECT8203</strain>
    </source>
</reference>
<dbReference type="InterPro" id="IPR052344">
    <property type="entry name" value="Transposase-related"/>
</dbReference>
<feature type="domain" description="Transposase TnpC homeodomain" evidence="3">
    <location>
        <begin position="3"/>
        <end position="68"/>
    </location>
</feature>
<accession>A0A240ERH6</accession>
<dbReference type="PANTHER" id="PTHR33678">
    <property type="entry name" value="BLL1576 PROTEIN"/>
    <property type="match status" value="1"/>
</dbReference>
<dbReference type="InterPro" id="IPR024463">
    <property type="entry name" value="Transposase_TnpC_homeodom"/>
</dbReference>
<evidence type="ECO:0000313" key="4">
    <source>
        <dbReference type="EMBL" id="SNX50900.1"/>
    </source>
</evidence>
<keyword evidence="5" id="KW-1185">Reference proteome</keyword>
<dbReference type="Pfam" id="PF13007">
    <property type="entry name" value="LZ_Tnp_IS66"/>
    <property type="match status" value="1"/>
</dbReference>
<dbReference type="InterPro" id="IPR024474">
    <property type="entry name" value="Znf_dom_IS66"/>
</dbReference>
<protein>
    <submittedName>
        <fullName evidence="4">Transposase IS66 family protein</fullName>
    </submittedName>
</protein>